<proteinExistence type="predicted"/>
<sequence>MPDQAFRKDIPEIDHTEIEDTRAKNLDPHGPFLEKVMANSGIADPYDARDITEVVYRVMRDLMPTETSDRVESELHEEIAHTKEKALNMEIADLWHDTNPLVRFLSRLRPPLKGPGWQGITSDLFFTRVANEAGMAPHLDRDRVIRAIFSATKDELSPERVEEIAGWLPDRVQQLWRDA</sequence>
<dbReference type="RefSeq" id="WP_332863862.1">
    <property type="nucleotide sequence ID" value="NZ_JBAFSM010000006.1"/>
</dbReference>
<dbReference type="InterPro" id="IPR038282">
    <property type="entry name" value="DUF2267_sf"/>
</dbReference>
<organism evidence="1 2">
    <name type="scientific">Pannus brasiliensis CCIBt3594</name>
    <dbReference type="NCBI Taxonomy" id="1427578"/>
    <lineage>
        <taxon>Bacteria</taxon>
        <taxon>Bacillati</taxon>
        <taxon>Cyanobacteriota</taxon>
        <taxon>Cyanophyceae</taxon>
        <taxon>Oscillatoriophycideae</taxon>
        <taxon>Chroococcales</taxon>
        <taxon>Microcystaceae</taxon>
        <taxon>Pannus</taxon>
    </lineage>
</organism>
<reference evidence="1 2" key="1">
    <citation type="submission" date="2024-01" db="EMBL/GenBank/DDBJ databases">
        <title>Genomic insights into the taxonomy and metabolism of the cyanobacterium Pannus brasiliensis CCIBt3594.</title>
        <authorList>
            <person name="Machado M."/>
            <person name="Botero N.B."/>
            <person name="Andreote A.P.D."/>
            <person name="Feitosa A.M.T."/>
            <person name="Popin R."/>
            <person name="Sivonen K."/>
            <person name="Fiore M.F."/>
        </authorList>
    </citation>
    <scope>NUCLEOTIDE SEQUENCE [LARGE SCALE GENOMIC DNA]</scope>
    <source>
        <strain evidence="1 2">CCIBt3594</strain>
    </source>
</reference>
<accession>A0AAW9QML8</accession>
<dbReference type="InterPro" id="IPR018727">
    <property type="entry name" value="DUF2267"/>
</dbReference>
<evidence type="ECO:0000313" key="1">
    <source>
        <dbReference type="EMBL" id="MEG3436405.1"/>
    </source>
</evidence>
<name>A0AAW9QML8_9CHRO</name>
<evidence type="ECO:0000313" key="2">
    <source>
        <dbReference type="Proteomes" id="UP001328733"/>
    </source>
</evidence>
<gene>
    <name evidence="1" type="ORF">V0288_04670</name>
</gene>
<keyword evidence="2" id="KW-1185">Reference proteome</keyword>
<protein>
    <submittedName>
        <fullName evidence="1">DUF2267 domain-containing protein</fullName>
    </submittedName>
</protein>
<dbReference type="Proteomes" id="UP001328733">
    <property type="component" value="Unassembled WGS sequence"/>
</dbReference>
<dbReference type="Gene3D" id="1.10.490.110">
    <property type="entry name" value="Uncharacterized conserved protein DUF2267"/>
    <property type="match status" value="1"/>
</dbReference>
<comment type="caution">
    <text evidence="1">The sequence shown here is derived from an EMBL/GenBank/DDBJ whole genome shotgun (WGS) entry which is preliminary data.</text>
</comment>
<dbReference type="Pfam" id="PF10025">
    <property type="entry name" value="DUF2267"/>
    <property type="match status" value="1"/>
</dbReference>
<dbReference type="EMBL" id="JBAFSM010000006">
    <property type="protein sequence ID" value="MEG3436405.1"/>
    <property type="molecule type" value="Genomic_DNA"/>
</dbReference>
<dbReference type="AlphaFoldDB" id="A0AAW9QML8"/>